<reference evidence="2" key="1">
    <citation type="submission" date="2020-10" db="EMBL/GenBank/DDBJ databases">
        <title>Connecting structure to function with the recovery of over 1000 high-quality activated sludge metagenome-assembled genomes encoding full-length rRNA genes using long-read sequencing.</title>
        <authorList>
            <person name="Singleton C.M."/>
            <person name="Petriglieri F."/>
            <person name="Kristensen J.M."/>
            <person name="Kirkegaard R.H."/>
            <person name="Michaelsen T.Y."/>
            <person name="Andersen M.H."/>
            <person name="Karst S.M."/>
            <person name="Dueholm M.S."/>
            <person name="Nielsen P.H."/>
            <person name="Albertsen M."/>
        </authorList>
    </citation>
    <scope>NUCLEOTIDE SEQUENCE</scope>
    <source>
        <strain evidence="2">EsbW_18-Q3-R4-48_MAXAC.044</strain>
    </source>
</reference>
<dbReference type="Proteomes" id="UP000886602">
    <property type="component" value="Unassembled WGS sequence"/>
</dbReference>
<comment type="caution">
    <text evidence="2">The sequence shown here is derived from an EMBL/GenBank/DDBJ whole genome shotgun (WGS) entry which is preliminary data.</text>
</comment>
<dbReference type="SUPFAM" id="SSF51206">
    <property type="entry name" value="cAMP-binding domain-like"/>
    <property type="match status" value="1"/>
</dbReference>
<dbReference type="InterPro" id="IPR014710">
    <property type="entry name" value="RmlC-like_jellyroll"/>
</dbReference>
<dbReference type="PROSITE" id="PS00889">
    <property type="entry name" value="CNMP_BINDING_2"/>
    <property type="match status" value="1"/>
</dbReference>
<proteinExistence type="predicted"/>
<dbReference type="Pfam" id="PF00027">
    <property type="entry name" value="cNMP_binding"/>
    <property type="match status" value="1"/>
</dbReference>
<protein>
    <submittedName>
        <fullName evidence="2">Cyclic nucleotide-binding domain-containing protein</fullName>
    </submittedName>
</protein>
<evidence type="ECO:0000313" key="3">
    <source>
        <dbReference type="Proteomes" id="UP000886602"/>
    </source>
</evidence>
<evidence type="ECO:0000313" key="2">
    <source>
        <dbReference type="EMBL" id="MBK7425266.1"/>
    </source>
</evidence>
<organism evidence="2 3">
    <name type="scientific">Candidatus Propionivibrio dominans</name>
    <dbReference type="NCBI Taxonomy" id="2954373"/>
    <lineage>
        <taxon>Bacteria</taxon>
        <taxon>Pseudomonadati</taxon>
        <taxon>Pseudomonadota</taxon>
        <taxon>Betaproteobacteria</taxon>
        <taxon>Rhodocyclales</taxon>
        <taxon>Rhodocyclaceae</taxon>
        <taxon>Propionivibrio</taxon>
    </lineage>
</organism>
<dbReference type="CDD" id="cd00038">
    <property type="entry name" value="CAP_ED"/>
    <property type="match status" value="1"/>
</dbReference>
<dbReference type="PROSITE" id="PS50042">
    <property type="entry name" value="CNMP_BINDING_3"/>
    <property type="match status" value="1"/>
</dbReference>
<dbReference type="Gene3D" id="2.60.120.10">
    <property type="entry name" value="Jelly Rolls"/>
    <property type="match status" value="1"/>
</dbReference>
<dbReference type="InterPro" id="IPR018488">
    <property type="entry name" value="cNMP-bd_CS"/>
</dbReference>
<evidence type="ECO:0000259" key="1">
    <source>
        <dbReference type="PROSITE" id="PS50042"/>
    </source>
</evidence>
<dbReference type="PRINTS" id="PR00103">
    <property type="entry name" value="CAMPKINASE"/>
</dbReference>
<name>A0A9D7I9C1_9RHOO</name>
<gene>
    <name evidence="2" type="ORF">IPJ48_20530</name>
</gene>
<dbReference type="PANTHER" id="PTHR23011">
    <property type="entry name" value="CYCLIC NUCLEOTIDE-BINDING DOMAIN CONTAINING PROTEIN"/>
    <property type="match status" value="1"/>
</dbReference>
<accession>A0A9D7I9C1</accession>
<dbReference type="InterPro" id="IPR018490">
    <property type="entry name" value="cNMP-bd_dom_sf"/>
</dbReference>
<feature type="domain" description="Cyclic nucleotide-binding" evidence="1">
    <location>
        <begin position="22"/>
        <end position="140"/>
    </location>
</feature>
<dbReference type="SMART" id="SM00100">
    <property type="entry name" value="cNMP"/>
    <property type="match status" value="1"/>
</dbReference>
<dbReference type="PANTHER" id="PTHR23011:SF28">
    <property type="entry name" value="CYCLIC NUCLEOTIDE-BINDING DOMAIN CONTAINING PROTEIN"/>
    <property type="match status" value="1"/>
</dbReference>
<dbReference type="AlphaFoldDB" id="A0A9D7I9C1"/>
<dbReference type="InterPro" id="IPR000595">
    <property type="entry name" value="cNMP-bd_dom"/>
</dbReference>
<sequence length="156" mass="17634">MLSIFGNHKPEQGLQELEKLSLFVDLNRREMKIVDGFMHERNYLKNEVIFDEGEEGQAIYFIRSGRVLICRQGQTEKPIATLERGNFFGELALLDDAPRSAQARAAENCTLAVFFRGDFLNLMHSHALIASKIALQLARHLGARLRSAVHAEQPSL</sequence>
<dbReference type="EMBL" id="JADJNC010000065">
    <property type="protein sequence ID" value="MBK7425266.1"/>
    <property type="molecule type" value="Genomic_DNA"/>
</dbReference>